<evidence type="ECO:0000313" key="1">
    <source>
        <dbReference type="EMBL" id="AFH02826.1"/>
    </source>
</evidence>
<sequence length="283" mass="33091">MLFIGVCCTEYDFDKNLRGLAESITSIKKAFSNEVFIFGVIQKKESSKFSPSSIILKSIFNEYIITHEFGVSCSRNKIIEKALFYKDSFGINSLLFHDSSIRWNDRASNFIFANRKKPVYVKFKYCKNHENKAYRIALQKKDDRFETINILTNTYVGSYLLDINSIKDIRFNENFGPGEKTEYKSGEDVLFLNAYFNRNGIKKIKTCPSTFLFHPSRPTDYSKHLLYAKGQGRVFRLLLTEHFNYYYLYRFALFLSNGLLRCILCKKNSFTILKERLIGFLKG</sequence>
<reference evidence="1" key="1">
    <citation type="journal article" date="2012" name="Microbiology">
        <title>Localization and molecular characterization of putative O antigen gene clusters of Providencia species.</title>
        <authorList>
            <person name="Ovchinnikova O.G."/>
            <person name="Liu B."/>
            <person name="Guo D."/>
            <person name="Kocharova N.A."/>
            <person name="Shashkov A.S."/>
            <person name="Chen M."/>
            <person name="Feng L."/>
            <person name="Rozalski A."/>
            <person name="Knirel Y.A."/>
            <person name="Wang L."/>
        </authorList>
    </citation>
    <scope>NUCLEOTIDE SEQUENCE</scope>
    <source>
        <strain evidence="1">G3308</strain>
    </source>
</reference>
<dbReference type="AlphaFoldDB" id="H9XTT0"/>
<accession>H9XTT0</accession>
<gene>
    <name evidence="1" type="primary">orf4</name>
</gene>
<dbReference type="GO" id="GO:0016740">
    <property type="term" value="F:transferase activity"/>
    <property type="evidence" value="ECO:0007669"/>
    <property type="project" value="UniProtKB-KW"/>
</dbReference>
<proteinExistence type="predicted"/>
<dbReference type="EMBL" id="JQ319041">
    <property type="protein sequence ID" value="AFH02826.1"/>
    <property type="molecule type" value="Genomic_DNA"/>
</dbReference>
<keyword evidence="1" id="KW-0808">Transferase</keyword>
<organism evidence="1">
    <name type="scientific">Providencia alcalifaciens</name>
    <dbReference type="NCBI Taxonomy" id="126385"/>
    <lineage>
        <taxon>Bacteria</taxon>
        <taxon>Pseudomonadati</taxon>
        <taxon>Pseudomonadota</taxon>
        <taxon>Gammaproteobacteria</taxon>
        <taxon>Enterobacterales</taxon>
        <taxon>Morganellaceae</taxon>
        <taxon>Providencia</taxon>
    </lineage>
</organism>
<protein>
    <submittedName>
        <fullName evidence="1">Glycosyltransferase</fullName>
    </submittedName>
</protein>
<name>H9XTT0_9GAMM</name>